<protein>
    <submittedName>
        <fullName evidence="1">Uncharacterized protein</fullName>
    </submittedName>
</protein>
<reference evidence="1 2" key="2">
    <citation type="journal article" date="2022" name="Mol. Ecol. Resour.">
        <title>The genomes of chicory, endive, great burdock and yacon provide insights into Asteraceae paleo-polyploidization history and plant inulin production.</title>
        <authorList>
            <person name="Fan W."/>
            <person name="Wang S."/>
            <person name="Wang H."/>
            <person name="Wang A."/>
            <person name="Jiang F."/>
            <person name="Liu H."/>
            <person name="Zhao H."/>
            <person name="Xu D."/>
            <person name="Zhang Y."/>
        </authorList>
    </citation>
    <scope>NUCLEOTIDE SEQUENCE [LARGE SCALE GENOMIC DNA]</scope>
    <source>
        <strain evidence="2">cv. Niubang</strain>
    </source>
</reference>
<comment type="caution">
    <text evidence="1">The sequence shown here is derived from an EMBL/GenBank/DDBJ whole genome shotgun (WGS) entry which is preliminary data.</text>
</comment>
<name>A0ACB8Z358_ARCLA</name>
<sequence>MTLPPTNPSVATPVISPSIFVKRRSSKSPPKSRSKKLRKPSAETNTPSTDSQQSEDVELSPPGPPGSVKATPSSSKPSPQDLDVQKESPNIPSPPPFYVEVEDELDMYRRLFSLTSSPTKSPSLQPSPKKSPPKRSPSPNPSPAKMAGSSTQVPVTISADFLADISDTNRQVRMLGTQFEKLRQSLCEPAFLESLNANNISLEELLKLVKEQNSEVVALNRDIFQCLDVMHK</sequence>
<proteinExistence type="predicted"/>
<gene>
    <name evidence="1" type="ORF">L6452_31781</name>
</gene>
<accession>A0ACB8Z358</accession>
<dbReference type="EMBL" id="CM042057">
    <property type="protein sequence ID" value="KAI3691977.1"/>
    <property type="molecule type" value="Genomic_DNA"/>
</dbReference>
<dbReference type="Proteomes" id="UP001055879">
    <property type="component" value="Linkage Group LG11"/>
</dbReference>
<evidence type="ECO:0000313" key="2">
    <source>
        <dbReference type="Proteomes" id="UP001055879"/>
    </source>
</evidence>
<organism evidence="1 2">
    <name type="scientific">Arctium lappa</name>
    <name type="common">Greater burdock</name>
    <name type="synonym">Lappa major</name>
    <dbReference type="NCBI Taxonomy" id="4217"/>
    <lineage>
        <taxon>Eukaryota</taxon>
        <taxon>Viridiplantae</taxon>
        <taxon>Streptophyta</taxon>
        <taxon>Embryophyta</taxon>
        <taxon>Tracheophyta</taxon>
        <taxon>Spermatophyta</taxon>
        <taxon>Magnoliopsida</taxon>
        <taxon>eudicotyledons</taxon>
        <taxon>Gunneridae</taxon>
        <taxon>Pentapetalae</taxon>
        <taxon>asterids</taxon>
        <taxon>campanulids</taxon>
        <taxon>Asterales</taxon>
        <taxon>Asteraceae</taxon>
        <taxon>Carduoideae</taxon>
        <taxon>Cardueae</taxon>
        <taxon>Arctiinae</taxon>
        <taxon>Arctium</taxon>
    </lineage>
</organism>
<keyword evidence="2" id="KW-1185">Reference proteome</keyword>
<evidence type="ECO:0000313" key="1">
    <source>
        <dbReference type="EMBL" id="KAI3691977.1"/>
    </source>
</evidence>
<reference evidence="2" key="1">
    <citation type="journal article" date="2022" name="Mol. Ecol. Resour.">
        <title>The genomes of chicory, endive, great burdock and yacon provide insights into Asteraceae palaeo-polyploidization history and plant inulin production.</title>
        <authorList>
            <person name="Fan W."/>
            <person name="Wang S."/>
            <person name="Wang H."/>
            <person name="Wang A."/>
            <person name="Jiang F."/>
            <person name="Liu H."/>
            <person name="Zhao H."/>
            <person name="Xu D."/>
            <person name="Zhang Y."/>
        </authorList>
    </citation>
    <scope>NUCLEOTIDE SEQUENCE [LARGE SCALE GENOMIC DNA]</scope>
    <source>
        <strain evidence="2">cv. Niubang</strain>
    </source>
</reference>